<organism evidence="2 3">
    <name type="scientific">Lachnellula subtilissima</name>
    <dbReference type="NCBI Taxonomy" id="602034"/>
    <lineage>
        <taxon>Eukaryota</taxon>
        <taxon>Fungi</taxon>
        <taxon>Dikarya</taxon>
        <taxon>Ascomycota</taxon>
        <taxon>Pezizomycotina</taxon>
        <taxon>Leotiomycetes</taxon>
        <taxon>Helotiales</taxon>
        <taxon>Lachnaceae</taxon>
        <taxon>Lachnellula</taxon>
    </lineage>
</organism>
<reference evidence="2 3" key="1">
    <citation type="submission" date="2018-05" db="EMBL/GenBank/DDBJ databases">
        <title>Genome sequencing and assembly of the regulated plant pathogen Lachnellula willkommii and related sister species for the development of diagnostic species identification markers.</title>
        <authorList>
            <person name="Giroux E."/>
            <person name="Bilodeau G."/>
        </authorList>
    </citation>
    <scope>NUCLEOTIDE SEQUENCE [LARGE SCALE GENOMIC DNA]</scope>
    <source>
        <strain evidence="2 3">CBS 197.66</strain>
    </source>
</reference>
<feature type="compositionally biased region" description="Basic and acidic residues" evidence="1">
    <location>
        <begin position="273"/>
        <end position="292"/>
    </location>
</feature>
<feature type="compositionally biased region" description="Basic and acidic residues" evidence="1">
    <location>
        <begin position="150"/>
        <end position="175"/>
    </location>
</feature>
<feature type="region of interest" description="Disordered" evidence="1">
    <location>
        <begin position="405"/>
        <end position="448"/>
    </location>
</feature>
<feature type="compositionally biased region" description="Basic and acidic residues" evidence="1">
    <location>
        <begin position="191"/>
        <end position="246"/>
    </location>
</feature>
<feature type="compositionally biased region" description="Basic and acidic residues" evidence="1">
    <location>
        <begin position="405"/>
        <end position="414"/>
    </location>
</feature>
<evidence type="ECO:0000313" key="3">
    <source>
        <dbReference type="Proteomes" id="UP000462212"/>
    </source>
</evidence>
<sequence>MSVPWSVEYNKTKFCFILEKKANVVLVLSQLDDRYFAGLAGQYEFELSFRVHRAGEEDYIVRSHGGYSMRRSVTAELELEAGEYHVLVKIEATRNTNASPVEDVVRNNVKERRDKLLRIGLAYDLAHAKGEIKETEEEKKGRKKAAAINKAKEKKTMREKLEKEKKKRTHNDNKEKRKLQAAALKRKEKAKAKAEKLAAENKEKQQENTSKPEAKAKAVEETRSDQKTEARPAKPEATTVEREEPVAKANEPANEQASGKSITAIVANVTGEATEKNEKEPPSIESTEKPEDTNAAASKTLEIPIISARASVAPSISGFDSEDDSDIVSVISDISSGVVSDAIAEAKKLVGEAANTAPPPPNSDDEDEFEKDPWNAIAVVGLRVYSKDSGVSVKVIRPRDWEHVEGKGEAKLDVDDSAADATKDIELEGGGQEESKKERGSEGSGVTV</sequence>
<protein>
    <submittedName>
        <fullName evidence="2">Uncharacterized protein</fullName>
    </submittedName>
</protein>
<feature type="compositionally biased region" description="Basic residues" evidence="1">
    <location>
        <begin position="176"/>
        <end position="190"/>
    </location>
</feature>
<comment type="caution">
    <text evidence="2">The sequence shown here is derived from an EMBL/GenBank/DDBJ whole genome shotgun (WGS) entry which is preliminary data.</text>
</comment>
<evidence type="ECO:0000256" key="1">
    <source>
        <dbReference type="SAM" id="MobiDB-lite"/>
    </source>
</evidence>
<dbReference type="EMBL" id="QGMJ01000038">
    <property type="protein sequence ID" value="TVY44451.1"/>
    <property type="molecule type" value="Genomic_DNA"/>
</dbReference>
<dbReference type="Proteomes" id="UP000462212">
    <property type="component" value="Unassembled WGS sequence"/>
</dbReference>
<name>A0A8H8S0H8_9HELO</name>
<dbReference type="AlphaFoldDB" id="A0A8H8S0H8"/>
<accession>A0A8H8S0H8</accession>
<feature type="region of interest" description="Disordered" evidence="1">
    <location>
        <begin position="351"/>
        <end position="371"/>
    </location>
</feature>
<dbReference type="OrthoDB" id="3555749at2759"/>
<evidence type="ECO:0000313" key="2">
    <source>
        <dbReference type="EMBL" id="TVY44451.1"/>
    </source>
</evidence>
<gene>
    <name evidence="2" type="ORF">LSUB1_G001440</name>
</gene>
<keyword evidence="3" id="KW-1185">Reference proteome</keyword>
<feature type="region of interest" description="Disordered" evidence="1">
    <location>
        <begin position="132"/>
        <end position="295"/>
    </location>
</feature>
<proteinExistence type="predicted"/>